<proteinExistence type="predicted"/>
<evidence type="ECO:0000313" key="1">
    <source>
        <dbReference type="EMBL" id="JAD19239.1"/>
    </source>
</evidence>
<name>A0A0A8XZ27_ARUDO</name>
<reference evidence="1" key="1">
    <citation type="submission" date="2014-09" db="EMBL/GenBank/DDBJ databases">
        <authorList>
            <person name="Magalhaes I.L.F."/>
            <person name="Oliveira U."/>
            <person name="Santos F.R."/>
            <person name="Vidigal T.H.D.A."/>
            <person name="Brescovit A.D."/>
            <person name="Santos A.J."/>
        </authorList>
    </citation>
    <scope>NUCLEOTIDE SEQUENCE</scope>
    <source>
        <tissue evidence="1">Shoot tissue taken approximately 20 cm above the soil surface</tissue>
    </source>
</reference>
<protein>
    <submittedName>
        <fullName evidence="1">Uncharacterized protein</fullName>
    </submittedName>
</protein>
<dbReference type="EMBL" id="GBRH01278656">
    <property type="protein sequence ID" value="JAD19239.1"/>
    <property type="molecule type" value="Transcribed_RNA"/>
</dbReference>
<organism evidence="1">
    <name type="scientific">Arundo donax</name>
    <name type="common">Giant reed</name>
    <name type="synonym">Donax arundinaceus</name>
    <dbReference type="NCBI Taxonomy" id="35708"/>
    <lineage>
        <taxon>Eukaryota</taxon>
        <taxon>Viridiplantae</taxon>
        <taxon>Streptophyta</taxon>
        <taxon>Embryophyta</taxon>
        <taxon>Tracheophyta</taxon>
        <taxon>Spermatophyta</taxon>
        <taxon>Magnoliopsida</taxon>
        <taxon>Liliopsida</taxon>
        <taxon>Poales</taxon>
        <taxon>Poaceae</taxon>
        <taxon>PACMAD clade</taxon>
        <taxon>Arundinoideae</taxon>
        <taxon>Arundineae</taxon>
        <taxon>Arundo</taxon>
    </lineage>
</organism>
<sequence length="22" mass="2497">MICPNKAQIRVDLRTMGDLAHN</sequence>
<reference evidence="1" key="2">
    <citation type="journal article" date="2015" name="Data Brief">
        <title>Shoot transcriptome of the giant reed, Arundo donax.</title>
        <authorList>
            <person name="Barrero R.A."/>
            <person name="Guerrero F.D."/>
            <person name="Moolhuijzen P."/>
            <person name="Goolsby J.A."/>
            <person name="Tidwell J."/>
            <person name="Bellgard S.E."/>
            <person name="Bellgard M.I."/>
        </authorList>
    </citation>
    <scope>NUCLEOTIDE SEQUENCE</scope>
    <source>
        <tissue evidence="1">Shoot tissue taken approximately 20 cm above the soil surface</tissue>
    </source>
</reference>
<dbReference type="AlphaFoldDB" id="A0A0A8XZ27"/>
<accession>A0A0A8XZ27</accession>